<keyword evidence="1" id="KW-0812">Transmembrane</keyword>
<keyword evidence="1" id="KW-0472">Membrane</keyword>
<keyword evidence="3" id="KW-1185">Reference proteome</keyword>
<proteinExistence type="predicted"/>
<comment type="caution">
    <text evidence="2">The sequence shown here is derived from an EMBL/GenBank/DDBJ whole genome shotgun (WGS) entry which is preliminary data.</text>
</comment>
<reference evidence="2 3" key="1">
    <citation type="submission" date="2016-08" db="EMBL/GenBank/DDBJ databases">
        <title>A Parts List for Fungal Cellulosomes Revealed by Comparative Genomics.</title>
        <authorList>
            <consortium name="DOE Joint Genome Institute"/>
            <person name="Haitjema C.H."/>
            <person name="Gilmore S.P."/>
            <person name="Henske J.K."/>
            <person name="Solomon K.V."/>
            <person name="De Groot R."/>
            <person name="Kuo A."/>
            <person name="Mondo S.J."/>
            <person name="Salamov A.A."/>
            <person name="Labutti K."/>
            <person name="Zhao Z."/>
            <person name="Chiniquy J."/>
            <person name="Barry K."/>
            <person name="Brewer H.M."/>
            <person name="Purvine S.O."/>
            <person name="Wright A.T."/>
            <person name="Boxma B."/>
            <person name="Van Alen T."/>
            <person name="Hackstein J.H."/>
            <person name="Baker S.E."/>
            <person name="Grigoriev I.V."/>
            <person name="O'Malley M.A."/>
        </authorList>
    </citation>
    <scope>NUCLEOTIDE SEQUENCE [LARGE SCALE GENOMIC DNA]</scope>
    <source>
        <strain evidence="2 3">S4</strain>
    </source>
</reference>
<keyword evidence="1" id="KW-1133">Transmembrane helix</keyword>
<organism evidence="2 3">
    <name type="scientific">Anaeromyces robustus</name>
    <dbReference type="NCBI Taxonomy" id="1754192"/>
    <lineage>
        <taxon>Eukaryota</taxon>
        <taxon>Fungi</taxon>
        <taxon>Fungi incertae sedis</taxon>
        <taxon>Chytridiomycota</taxon>
        <taxon>Chytridiomycota incertae sedis</taxon>
        <taxon>Neocallimastigomycetes</taxon>
        <taxon>Neocallimastigales</taxon>
        <taxon>Neocallimastigaceae</taxon>
        <taxon>Anaeromyces</taxon>
    </lineage>
</organism>
<dbReference type="OrthoDB" id="10547780at2759"/>
<reference evidence="2 3" key="2">
    <citation type="submission" date="2016-08" db="EMBL/GenBank/DDBJ databases">
        <title>Pervasive Adenine N6-methylation of Active Genes in Fungi.</title>
        <authorList>
            <consortium name="DOE Joint Genome Institute"/>
            <person name="Mondo S.J."/>
            <person name="Dannebaum R.O."/>
            <person name="Kuo R.C."/>
            <person name="Labutti K."/>
            <person name="Haridas S."/>
            <person name="Kuo A."/>
            <person name="Salamov A."/>
            <person name="Ahrendt S.R."/>
            <person name="Lipzen A."/>
            <person name="Sullivan W."/>
            <person name="Andreopoulos W.B."/>
            <person name="Clum A."/>
            <person name="Lindquist E."/>
            <person name="Daum C."/>
            <person name="Ramamoorthy G.K."/>
            <person name="Gryganskyi A."/>
            <person name="Culley D."/>
            <person name="Magnuson J.K."/>
            <person name="James T.Y."/>
            <person name="O'Malley M.A."/>
            <person name="Stajich J.E."/>
            <person name="Spatafora J.W."/>
            <person name="Visel A."/>
            <person name="Grigoriev I.V."/>
        </authorList>
    </citation>
    <scope>NUCLEOTIDE SEQUENCE [LARGE SCALE GENOMIC DNA]</scope>
    <source>
        <strain evidence="2 3">S4</strain>
    </source>
</reference>
<evidence type="ECO:0000256" key="1">
    <source>
        <dbReference type="SAM" id="Phobius"/>
    </source>
</evidence>
<evidence type="ECO:0000313" key="3">
    <source>
        <dbReference type="Proteomes" id="UP000193944"/>
    </source>
</evidence>
<gene>
    <name evidence="2" type="ORF">BCR32DRAFT_329550</name>
</gene>
<dbReference type="AlphaFoldDB" id="A0A1Y1WR64"/>
<protein>
    <submittedName>
        <fullName evidence="2">Uncharacterized protein</fullName>
    </submittedName>
</protein>
<name>A0A1Y1WR64_9FUNG</name>
<dbReference type="EMBL" id="MCFG01000323">
    <property type="protein sequence ID" value="ORX76010.1"/>
    <property type="molecule type" value="Genomic_DNA"/>
</dbReference>
<evidence type="ECO:0000313" key="2">
    <source>
        <dbReference type="EMBL" id="ORX76010.1"/>
    </source>
</evidence>
<dbReference type="Proteomes" id="UP000193944">
    <property type="component" value="Unassembled WGS sequence"/>
</dbReference>
<accession>A0A1Y1WR64</accession>
<feature type="transmembrane region" description="Helical" evidence="1">
    <location>
        <begin position="12"/>
        <end position="29"/>
    </location>
</feature>
<sequence>MFIEYDDILSSIGYIVFGILSIIAILYMVKFSMEIDDERYKQQLIANKDNRNVYTSPRSNNTNNMTMRFSPKVNGYNNIDTSFSSYSSSQQDFRTLQLPYGVNTIPGSPSGSQTNITIPARKITAPAPTSPGNFHGNYMPTNNFRNSVSYNNRQSRQYLLQNNY</sequence>